<dbReference type="EMBL" id="MU006217">
    <property type="protein sequence ID" value="KAF2832067.1"/>
    <property type="molecule type" value="Genomic_DNA"/>
</dbReference>
<proteinExistence type="predicted"/>
<evidence type="ECO:0000313" key="2">
    <source>
        <dbReference type="EMBL" id="KAF2832067.1"/>
    </source>
</evidence>
<evidence type="ECO:0000313" key="3">
    <source>
        <dbReference type="Proteomes" id="UP000799424"/>
    </source>
</evidence>
<feature type="compositionally biased region" description="Low complexity" evidence="1">
    <location>
        <begin position="24"/>
        <end position="36"/>
    </location>
</feature>
<evidence type="ECO:0000256" key="1">
    <source>
        <dbReference type="SAM" id="MobiDB-lite"/>
    </source>
</evidence>
<dbReference type="AlphaFoldDB" id="A0A6A7AHC7"/>
<gene>
    <name evidence="2" type="ORF">CC86DRAFT_85749</name>
</gene>
<dbReference type="Proteomes" id="UP000799424">
    <property type="component" value="Unassembled WGS sequence"/>
</dbReference>
<name>A0A6A7AHC7_9PLEO</name>
<organism evidence="2 3">
    <name type="scientific">Ophiobolus disseminans</name>
    <dbReference type="NCBI Taxonomy" id="1469910"/>
    <lineage>
        <taxon>Eukaryota</taxon>
        <taxon>Fungi</taxon>
        <taxon>Dikarya</taxon>
        <taxon>Ascomycota</taxon>
        <taxon>Pezizomycotina</taxon>
        <taxon>Dothideomycetes</taxon>
        <taxon>Pleosporomycetidae</taxon>
        <taxon>Pleosporales</taxon>
        <taxon>Pleosporineae</taxon>
        <taxon>Phaeosphaeriaceae</taxon>
        <taxon>Ophiobolus</taxon>
    </lineage>
</organism>
<accession>A0A6A7AHC7</accession>
<feature type="region of interest" description="Disordered" evidence="1">
    <location>
        <begin position="24"/>
        <end position="65"/>
    </location>
</feature>
<protein>
    <submittedName>
        <fullName evidence="2">Uncharacterized protein</fullName>
    </submittedName>
</protein>
<feature type="compositionally biased region" description="Polar residues" evidence="1">
    <location>
        <begin position="37"/>
        <end position="65"/>
    </location>
</feature>
<sequence length="129" mass="14131">MTGPSEPQDENYIVDASECETFSSTSTLTSTHTFKSNPESASTATSKPTFSHLQQSTQPYSTTTITPPTLCVFQVSTSTTLTPTHNPATVVPRIHEPNHPHQRSLIWPMTSRNPEMVDNAPSSQSSLFH</sequence>
<keyword evidence="3" id="KW-1185">Reference proteome</keyword>
<reference evidence="2" key="1">
    <citation type="journal article" date="2020" name="Stud. Mycol.">
        <title>101 Dothideomycetes genomes: a test case for predicting lifestyles and emergence of pathogens.</title>
        <authorList>
            <person name="Haridas S."/>
            <person name="Albert R."/>
            <person name="Binder M."/>
            <person name="Bloem J."/>
            <person name="Labutti K."/>
            <person name="Salamov A."/>
            <person name="Andreopoulos B."/>
            <person name="Baker S."/>
            <person name="Barry K."/>
            <person name="Bills G."/>
            <person name="Bluhm B."/>
            <person name="Cannon C."/>
            <person name="Castanera R."/>
            <person name="Culley D."/>
            <person name="Daum C."/>
            <person name="Ezra D."/>
            <person name="Gonzalez J."/>
            <person name="Henrissat B."/>
            <person name="Kuo A."/>
            <person name="Liang C."/>
            <person name="Lipzen A."/>
            <person name="Lutzoni F."/>
            <person name="Magnuson J."/>
            <person name="Mondo S."/>
            <person name="Nolan M."/>
            <person name="Ohm R."/>
            <person name="Pangilinan J."/>
            <person name="Park H.-J."/>
            <person name="Ramirez L."/>
            <person name="Alfaro M."/>
            <person name="Sun H."/>
            <person name="Tritt A."/>
            <person name="Yoshinaga Y."/>
            <person name="Zwiers L.-H."/>
            <person name="Turgeon B."/>
            <person name="Goodwin S."/>
            <person name="Spatafora J."/>
            <person name="Crous P."/>
            <person name="Grigoriev I."/>
        </authorList>
    </citation>
    <scope>NUCLEOTIDE SEQUENCE</scope>
    <source>
        <strain evidence="2">CBS 113818</strain>
    </source>
</reference>